<dbReference type="AlphaFoldDB" id="D6PB86"/>
<keyword evidence="1" id="KW-0472">Membrane</keyword>
<protein>
    <submittedName>
        <fullName evidence="2">Uncharacterized protein</fullName>
    </submittedName>
</protein>
<name>D6PB86_9ARCH</name>
<dbReference type="EMBL" id="GU942960">
    <property type="protein sequence ID" value="ADD92987.1"/>
    <property type="molecule type" value="Genomic_DNA"/>
</dbReference>
<keyword evidence="1" id="KW-1133">Transmembrane helix</keyword>
<evidence type="ECO:0000256" key="1">
    <source>
        <dbReference type="SAM" id="Phobius"/>
    </source>
</evidence>
<feature type="transmembrane region" description="Helical" evidence="1">
    <location>
        <begin position="6"/>
        <end position="21"/>
    </location>
</feature>
<sequence>MEFAQYSLALIISFALVRFITENTKFHLRAKGLWVHHWILAAVAMSIVYLMEIGDPIIWGCLTGVALEGLRRKNWSIRDSKKK</sequence>
<evidence type="ECO:0000313" key="2">
    <source>
        <dbReference type="EMBL" id="ADD92987.1"/>
    </source>
</evidence>
<keyword evidence="1" id="KW-0812">Transmembrane</keyword>
<feature type="transmembrane region" description="Helical" evidence="1">
    <location>
        <begin position="33"/>
        <end position="51"/>
    </location>
</feature>
<accession>D6PB86</accession>
<organism evidence="2">
    <name type="scientific">uncultured archaeon MedDCM-OCT-S04-C163</name>
    <dbReference type="NCBI Taxonomy" id="743086"/>
    <lineage>
        <taxon>Archaea</taxon>
        <taxon>environmental samples</taxon>
    </lineage>
</organism>
<reference evidence="2" key="1">
    <citation type="journal article" date="2010" name="ISME J.">
        <title>Metagenome of the Mediterranean deep chlorophyll maximum studied by direct and fosmid library 454 pyrosequencing.</title>
        <authorList>
            <person name="Ghai R."/>
            <person name="Martin-Cuadrado A.B."/>
            <person name="Molto A.G."/>
            <person name="Heredia I.G."/>
            <person name="Cabrera R."/>
            <person name="Martin J."/>
            <person name="Verdu M."/>
            <person name="Deschamps P."/>
            <person name="Moreira D."/>
            <person name="Lopez-Garcia P."/>
            <person name="Mira A."/>
            <person name="Rodriguez-Valera F."/>
        </authorList>
    </citation>
    <scope>NUCLEOTIDE SEQUENCE</scope>
</reference>
<proteinExistence type="predicted"/>